<dbReference type="SUPFAM" id="SSF54060">
    <property type="entry name" value="His-Me finger endonucleases"/>
    <property type="match status" value="1"/>
</dbReference>
<accession>A0ABQ6MAD3</accession>
<dbReference type="InterPro" id="IPR044925">
    <property type="entry name" value="His-Me_finger_sf"/>
</dbReference>
<name>A0ABQ6MAD3_9STRA</name>
<evidence type="ECO:0000256" key="2">
    <source>
        <dbReference type="ARBA" id="ARBA00022801"/>
    </source>
</evidence>
<dbReference type="Proteomes" id="UP001165060">
    <property type="component" value="Unassembled WGS sequence"/>
</dbReference>
<sequence>PDIYSSYCWTPNIKQAGGECGTYKTEGDCFNREHSWPKSWWGGFKKGDGAQTDMFEMYPSDGYVNGLRGNLPFGTVDAARYTSSNGCKIGPCVESTGSYTGECFEPADALKGDLSRSYFYLSTLYDGAWECCDDVATDKAKIDAWEEAVLRKWHELDAVDDMERRRNDVIYSDWQKNRNPYIDHPEFVSQISDF</sequence>
<dbReference type="InterPro" id="IPR007346">
    <property type="entry name" value="Endonuclease-I"/>
</dbReference>
<evidence type="ECO:0000256" key="1">
    <source>
        <dbReference type="ARBA" id="ARBA00022722"/>
    </source>
</evidence>
<dbReference type="PANTHER" id="PTHR33607">
    <property type="entry name" value="ENDONUCLEASE-1"/>
    <property type="match status" value="1"/>
</dbReference>
<feature type="non-terminal residue" evidence="3">
    <location>
        <position position="1"/>
    </location>
</feature>
<dbReference type="PANTHER" id="PTHR33607:SF2">
    <property type="entry name" value="ENDONUCLEASE-1"/>
    <property type="match status" value="1"/>
</dbReference>
<evidence type="ECO:0000313" key="3">
    <source>
        <dbReference type="EMBL" id="GMI22461.1"/>
    </source>
</evidence>
<gene>
    <name evidence="3" type="ORF">TeGR_g14480</name>
</gene>
<evidence type="ECO:0000313" key="4">
    <source>
        <dbReference type="Proteomes" id="UP001165060"/>
    </source>
</evidence>
<keyword evidence="2" id="KW-0378">Hydrolase</keyword>
<organism evidence="3 4">
    <name type="scientific">Tetraparma gracilis</name>
    <dbReference type="NCBI Taxonomy" id="2962635"/>
    <lineage>
        <taxon>Eukaryota</taxon>
        <taxon>Sar</taxon>
        <taxon>Stramenopiles</taxon>
        <taxon>Ochrophyta</taxon>
        <taxon>Bolidophyceae</taxon>
        <taxon>Parmales</taxon>
        <taxon>Triparmaceae</taxon>
        <taxon>Tetraparma</taxon>
    </lineage>
</organism>
<dbReference type="Pfam" id="PF04231">
    <property type="entry name" value="Endonuclease_1"/>
    <property type="match status" value="1"/>
</dbReference>
<reference evidence="3 4" key="1">
    <citation type="journal article" date="2023" name="Commun. Biol.">
        <title>Genome analysis of Parmales, the sister group of diatoms, reveals the evolutionary specialization of diatoms from phago-mixotrophs to photoautotrophs.</title>
        <authorList>
            <person name="Ban H."/>
            <person name="Sato S."/>
            <person name="Yoshikawa S."/>
            <person name="Yamada K."/>
            <person name="Nakamura Y."/>
            <person name="Ichinomiya M."/>
            <person name="Sato N."/>
            <person name="Blanc-Mathieu R."/>
            <person name="Endo H."/>
            <person name="Kuwata A."/>
            <person name="Ogata H."/>
        </authorList>
    </citation>
    <scope>NUCLEOTIDE SEQUENCE [LARGE SCALE GENOMIC DNA]</scope>
</reference>
<dbReference type="EMBL" id="BRYB01005274">
    <property type="protein sequence ID" value="GMI22461.1"/>
    <property type="molecule type" value="Genomic_DNA"/>
</dbReference>
<keyword evidence="1" id="KW-0540">Nuclease</keyword>
<comment type="caution">
    <text evidence="3">The sequence shown here is derived from an EMBL/GenBank/DDBJ whole genome shotgun (WGS) entry which is preliminary data.</text>
</comment>
<proteinExistence type="predicted"/>
<protein>
    <submittedName>
        <fullName evidence="3">Uncharacterized protein</fullName>
    </submittedName>
</protein>
<keyword evidence="4" id="KW-1185">Reference proteome</keyword>